<proteinExistence type="inferred from homology"/>
<keyword evidence="4" id="KW-0813">Transport</keyword>
<evidence type="ECO:0000256" key="2">
    <source>
        <dbReference type="ARBA" id="ARBA00005831"/>
    </source>
</evidence>
<dbReference type="Proteomes" id="UP000031036">
    <property type="component" value="Unassembled WGS sequence"/>
</dbReference>
<comment type="subcellular location">
    <subcellularLocation>
        <location evidence="1">Golgi apparatus membrane</location>
        <topology evidence="1">Peripheral membrane protein</topology>
    </subcellularLocation>
</comment>
<evidence type="ECO:0000256" key="6">
    <source>
        <dbReference type="ARBA" id="ARBA00023034"/>
    </source>
</evidence>
<dbReference type="GO" id="GO:0006890">
    <property type="term" value="P:retrograde vesicle-mediated transport, Golgi to endoplasmic reticulum"/>
    <property type="evidence" value="ECO:0007669"/>
    <property type="project" value="TreeGrafter"/>
</dbReference>
<protein>
    <recommendedName>
        <fullName evidence="3">Conserved oligomeric Golgi complex subunit 7</fullName>
    </recommendedName>
    <alternativeName>
        <fullName evidence="8">Component of oligomeric Golgi complex 7</fullName>
    </alternativeName>
</protein>
<comment type="similarity">
    <text evidence="2">Belongs to the COG7 family.</text>
</comment>
<dbReference type="GO" id="GO:0017119">
    <property type="term" value="C:Golgi transport complex"/>
    <property type="evidence" value="ECO:0007669"/>
    <property type="project" value="InterPro"/>
</dbReference>
<dbReference type="PANTHER" id="PTHR21443:SF0">
    <property type="entry name" value="CONSERVED OLIGOMERIC GOLGI COMPLEX SUBUNIT 7"/>
    <property type="match status" value="1"/>
</dbReference>
<dbReference type="GO" id="GO:0006886">
    <property type="term" value="P:intracellular protein transport"/>
    <property type="evidence" value="ECO:0007669"/>
    <property type="project" value="InterPro"/>
</dbReference>
<dbReference type="GO" id="GO:0000139">
    <property type="term" value="C:Golgi membrane"/>
    <property type="evidence" value="ECO:0007669"/>
    <property type="project" value="UniProtKB-SubCell"/>
</dbReference>
<evidence type="ECO:0000256" key="7">
    <source>
        <dbReference type="ARBA" id="ARBA00023136"/>
    </source>
</evidence>
<dbReference type="AlphaFoldDB" id="A0A0B2V7J0"/>
<gene>
    <name evidence="9" type="ORF">Tcan_05073</name>
</gene>
<keyword evidence="7" id="KW-0472">Membrane</keyword>
<evidence type="ECO:0000256" key="1">
    <source>
        <dbReference type="ARBA" id="ARBA00004395"/>
    </source>
</evidence>
<keyword evidence="5" id="KW-0653">Protein transport</keyword>
<dbReference type="OMA" id="VFLSWYS"/>
<sequence>MPKLDLPQLGDNWSPADIVKWINARNESSALDLPQLGDNWSPADIVKWINARNESSAELLEAVEVAISETKTKFDATKAKVERMKEDEDALGACARSCLELRDRLKMMVEAQAKEKQFAKKFDEIAVYDQADRRATELVNIVKARIAWKESVKAIESLDEGEPAPENVVFSLQDAYNVFSKQVAVPERREFLEKVKDVFLSWYSTRVVLALQSDTPAESLIPIKNKYDLLHRTDDFNAVVTHYIRDQSKLDLHEVNSLPDLFIDLQRTILANYTRFREGRRWAEKVLDSPSEYVANALYESILMQWDEVRAVCKSTIAKTLEEDTSGALSLRMVLALKQLLSDVAPQNEEDGPIMECVLKIGNRLLEDVAAGYSKLASSFLTTYANIILGTGAVSSSLEQLSNSLSQLMKESDYLVQIATETFDSLAIVYITPAFRTMYENLVSSLSKFYKTSMEKSSVKDNDILRLISISGQMMSWLENDTKKFKEMLVAYQSRDKNSSEALCSEATAEEIANFEKRISVKAEGDMGIAKTRSELRKLNKRFVARAVEHLSRPLVSSMETALKDIRAERLEKADQAMPNSESSVPSFGSTPNEFVTSAGVALLSLAHQLSAYSHDSNMAKALATASKVDSIDDVTSWWVERCATAVQDCFIDGVGELRGLPPNLARQFFVDYVYLADVFEDLGTAPISQFDEMRQTFIELGYISDQ</sequence>
<dbReference type="GO" id="GO:0007030">
    <property type="term" value="P:Golgi organization"/>
    <property type="evidence" value="ECO:0007669"/>
    <property type="project" value="TreeGrafter"/>
</dbReference>
<evidence type="ECO:0000313" key="9">
    <source>
        <dbReference type="EMBL" id="KHN76935.1"/>
    </source>
</evidence>
<dbReference type="EMBL" id="JPKZ01002390">
    <property type="protein sequence ID" value="KHN76935.1"/>
    <property type="molecule type" value="Genomic_DNA"/>
</dbReference>
<comment type="caution">
    <text evidence="9">The sequence shown here is derived from an EMBL/GenBank/DDBJ whole genome shotgun (WGS) entry which is preliminary data.</text>
</comment>
<name>A0A0B2V7J0_TOXCA</name>
<dbReference type="STRING" id="6265.A0A0B2V7J0"/>
<dbReference type="OrthoDB" id="245173at2759"/>
<evidence type="ECO:0000256" key="4">
    <source>
        <dbReference type="ARBA" id="ARBA00022448"/>
    </source>
</evidence>
<evidence type="ECO:0000256" key="5">
    <source>
        <dbReference type="ARBA" id="ARBA00022927"/>
    </source>
</evidence>
<evidence type="ECO:0000313" key="10">
    <source>
        <dbReference type="Proteomes" id="UP000031036"/>
    </source>
</evidence>
<accession>A0A0B2V7J0</accession>
<organism evidence="9 10">
    <name type="scientific">Toxocara canis</name>
    <name type="common">Canine roundworm</name>
    <dbReference type="NCBI Taxonomy" id="6265"/>
    <lineage>
        <taxon>Eukaryota</taxon>
        <taxon>Metazoa</taxon>
        <taxon>Ecdysozoa</taxon>
        <taxon>Nematoda</taxon>
        <taxon>Chromadorea</taxon>
        <taxon>Rhabditida</taxon>
        <taxon>Spirurina</taxon>
        <taxon>Ascaridomorpha</taxon>
        <taxon>Ascaridoidea</taxon>
        <taxon>Toxocaridae</taxon>
        <taxon>Toxocara</taxon>
    </lineage>
</organism>
<keyword evidence="10" id="KW-1185">Reference proteome</keyword>
<dbReference type="InterPro" id="IPR019335">
    <property type="entry name" value="COG7"/>
</dbReference>
<evidence type="ECO:0000256" key="3">
    <source>
        <dbReference type="ARBA" id="ARBA00020984"/>
    </source>
</evidence>
<dbReference type="PANTHER" id="PTHR21443">
    <property type="entry name" value="CONSERVED OLIGOMERIC GOLGI COMPLEX COMPONENT 7"/>
    <property type="match status" value="1"/>
</dbReference>
<evidence type="ECO:0000256" key="8">
    <source>
        <dbReference type="ARBA" id="ARBA00031345"/>
    </source>
</evidence>
<reference evidence="9 10" key="1">
    <citation type="submission" date="2014-11" db="EMBL/GenBank/DDBJ databases">
        <title>Genetic blueprint of the zoonotic pathogen Toxocara canis.</title>
        <authorList>
            <person name="Zhu X.-Q."/>
            <person name="Korhonen P.K."/>
            <person name="Cai H."/>
            <person name="Young N.D."/>
            <person name="Nejsum P."/>
            <person name="von Samson-Himmelstjerna G."/>
            <person name="Boag P.R."/>
            <person name="Tan P."/>
            <person name="Li Q."/>
            <person name="Min J."/>
            <person name="Yang Y."/>
            <person name="Wang X."/>
            <person name="Fang X."/>
            <person name="Hall R.S."/>
            <person name="Hofmann A."/>
            <person name="Sternberg P.W."/>
            <person name="Jex A.R."/>
            <person name="Gasser R.B."/>
        </authorList>
    </citation>
    <scope>NUCLEOTIDE SEQUENCE [LARGE SCALE GENOMIC DNA]</scope>
    <source>
        <strain evidence="9">PN_DK_2014</strain>
    </source>
</reference>
<keyword evidence="6" id="KW-0333">Golgi apparatus</keyword>